<evidence type="ECO:0000313" key="3">
    <source>
        <dbReference type="Proteomes" id="UP000215914"/>
    </source>
</evidence>
<reference evidence="2" key="1">
    <citation type="journal article" date="2017" name="Nature">
        <title>The sunflower genome provides insights into oil metabolism, flowering and Asterid evolution.</title>
        <authorList>
            <person name="Badouin H."/>
            <person name="Gouzy J."/>
            <person name="Grassa C.J."/>
            <person name="Murat F."/>
            <person name="Staton S.E."/>
            <person name="Cottret L."/>
            <person name="Lelandais-Briere C."/>
            <person name="Owens G.L."/>
            <person name="Carrere S."/>
            <person name="Mayjonade B."/>
            <person name="Legrand L."/>
            <person name="Gill N."/>
            <person name="Kane N.C."/>
            <person name="Bowers J.E."/>
            <person name="Hubner S."/>
            <person name="Bellec A."/>
            <person name="Berard A."/>
            <person name="Berges H."/>
            <person name="Blanchet N."/>
            <person name="Boniface M.C."/>
            <person name="Brunel D."/>
            <person name="Catrice O."/>
            <person name="Chaidir N."/>
            <person name="Claudel C."/>
            <person name="Donnadieu C."/>
            <person name="Faraut T."/>
            <person name="Fievet G."/>
            <person name="Helmstetter N."/>
            <person name="King M."/>
            <person name="Knapp S.J."/>
            <person name="Lai Z."/>
            <person name="Le Paslier M.C."/>
            <person name="Lippi Y."/>
            <person name="Lorenzon L."/>
            <person name="Mandel J.R."/>
            <person name="Marage G."/>
            <person name="Marchand G."/>
            <person name="Marquand E."/>
            <person name="Bret-Mestries E."/>
            <person name="Morien E."/>
            <person name="Nambeesan S."/>
            <person name="Nguyen T."/>
            <person name="Pegot-Espagnet P."/>
            <person name="Pouilly N."/>
            <person name="Raftis F."/>
            <person name="Sallet E."/>
            <person name="Schiex T."/>
            <person name="Thomas J."/>
            <person name="Vandecasteele C."/>
            <person name="Vares D."/>
            <person name="Vear F."/>
            <person name="Vautrin S."/>
            <person name="Crespi M."/>
            <person name="Mangin B."/>
            <person name="Burke J.M."/>
            <person name="Salse J."/>
            <person name="Munos S."/>
            <person name="Vincourt P."/>
            <person name="Rieseberg L.H."/>
            <person name="Langlade N.B."/>
        </authorList>
    </citation>
    <scope>NUCLEOTIDE SEQUENCE</scope>
    <source>
        <tissue evidence="2">Leaves</tissue>
    </source>
</reference>
<proteinExistence type="predicted"/>
<name>A0A9K3DWZ0_HELAN</name>
<reference evidence="2" key="2">
    <citation type="submission" date="2020-06" db="EMBL/GenBank/DDBJ databases">
        <title>Helianthus annuus Genome sequencing and assembly Release 2.</title>
        <authorList>
            <person name="Gouzy J."/>
            <person name="Langlade N."/>
            <person name="Munos S."/>
        </authorList>
    </citation>
    <scope>NUCLEOTIDE SEQUENCE</scope>
    <source>
        <tissue evidence="2">Leaves</tissue>
    </source>
</reference>
<feature type="region of interest" description="Disordered" evidence="1">
    <location>
        <begin position="18"/>
        <end position="46"/>
    </location>
</feature>
<keyword evidence="3" id="KW-1185">Reference proteome</keyword>
<dbReference type="AlphaFoldDB" id="A0A9K3DWZ0"/>
<evidence type="ECO:0000313" key="2">
    <source>
        <dbReference type="EMBL" id="KAF5761843.1"/>
    </source>
</evidence>
<evidence type="ECO:0000256" key="1">
    <source>
        <dbReference type="SAM" id="MobiDB-lite"/>
    </source>
</evidence>
<comment type="caution">
    <text evidence="2">The sequence shown here is derived from an EMBL/GenBank/DDBJ whole genome shotgun (WGS) entry which is preliminary data.</text>
</comment>
<accession>A0A9K3DWZ0</accession>
<protein>
    <submittedName>
        <fullName evidence="2">Uncharacterized protein</fullName>
    </submittedName>
</protein>
<sequence>MIKVGETLLKLSVDDSSLAHDGAKSSLGSDTSDPDDKAGVKKSQKGEALCTPAVRSLAKDFKPFGS</sequence>
<organism evidence="2 3">
    <name type="scientific">Helianthus annuus</name>
    <name type="common">Common sunflower</name>
    <dbReference type="NCBI Taxonomy" id="4232"/>
    <lineage>
        <taxon>Eukaryota</taxon>
        <taxon>Viridiplantae</taxon>
        <taxon>Streptophyta</taxon>
        <taxon>Embryophyta</taxon>
        <taxon>Tracheophyta</taxon>
        <taxon>Spermatophyta</taxon>
        <taxon>Magnoliopsida</taxon>
        <taxon>eudicotyledons</taxon>
        <taxon>Gunneridae</taxon>
        <taxon>Pentapetalae</taxon>
        <taxon>asterids</taxon>
        <taxon>campanulids</taxon>
        <taxon>Asterales</taxon>
        <taxon>Asteraceae</taxon>
        <taxon>Asteroideae</taxon>
        <taxon>Heliantheae alliance</taxon>
        <taxon>Heliantheae</taxon>
        <taxon>Helianthus</taxon>
    </lineage>
</organism>
<gene>
    <name evidence="2" type="ORF">HanXRQr2_Chr16g0769801</name>
</gene>
<dbReference type="Proteomes" id="UP000215914">
    <property type="component" value="Unassembled WGS sequence"/>
</dbReference>
<dbReference type="EMBL" id="MNCJ02000331">
    <property type="protein sequence ID" value="KAF5761843.1"/>
    <property type="molecule type" value="Genomic_DNA"/>
</dbReference>
<dbReference type="Gramene" id="mRNA:HanXRQr2_Chr16g0769801">
    <property type="protein sequence ID" value="mRNA:HanXRQr2_Chr16g0769801"/>
    <property type="gene ID" value="HanXRQr2_Chr16g0769801"/>
</dbReference>